<name>A0AAU7QNM3_9GAMM</name>
<feature type="chain" id="PRO_5043761728" evidence="3">
    <location>
        <begin position="23"/>
        <end position="116"/>
    </location>
</feature>
<dbReference type="InterPro" id="IPR003583">
    <property type="entry name" value="Hlx-hairpin-Hlx_DNA-bd_motif"/>
</dbReference>
<dbReference type="Gene3D" id="1.10.150.280">
    <property type="entry name" value="AF1531-like domain"/>
    <property type="match status" value="1"/>
</dbReference>
<dbReference type="GO" id="GO:0015628">
    <property type="term" value="P:protein secretion by the type II secretion system"/>
    <property type="evidence" value="ECO:0007669"/>
    <property type="project" value="TreeGrafter"/>
</dbReference>
<feature type="compositionally biased region" description="Low complexity" evidence="2">
    <location>
        <begin position="93"/>
        <end position="104"/>
    </location>
</feature>
<sequence length="116" mass="11995">MFNKLVAVALALTLALPGLLLAATPVNINQADAATIAKSLDGIGQAKAEAIVAWREAHGPFKKADDLKHVKGIGKATIERNRSAIQLEAGDTPEAVAQADAPAKPAHKGRKAASEK</sequence>
<dbReference type="PANTHER" id="PTHR21180">
    <property type="entry name" value="ENDONUCLEASE/EXONUCLEASE/PHOSPHATASE FAMILY DOMAIN-CONTAINING PROTEIN 1"/>
    <property type="match status" value="1"/>
</dbReference>
<dbReference type="GO" id="GO:0003677">
    <property type="term" value="F:DNA binding"/>
    <property type="evidence" value="ECO:0007669"/>
    <property type="project" value="InterPro"/>
</dbReference>
<dbReference type="GO" id="GO:0015627">
    <property type="term" value="C:type II protein secretion system complex"/>
    <property type="evidence" value="ECO:0007669"/>
    <property type="project" value="TreeGrafter"/>
</dbReference>
<evidence type="ECO:0000256" key="2">
    <source>
        <dbReference type="SAM" id="MobiDB-lite"/>
    </source>
</evidence>
<feature type="compositionally biased region" description="Basic residues" evidence="2">
    <location>
        <begin position="105"/>
        <end position="116"/>
    </location>
</feature>
<dbReference type="SUPFAM" id="SSF47781">
    <property type="entry name" value="RuvA domain 2-like"/>
    <property type="match status" value="1"/>
</dbReference>
<keyword evidence="1" id="KW-0963">Cytoplasm</keyword>
<feature type="region of interest" description="Disordered" evidence="2">
    <location>
        <begin position="89"/>
        <end position="116"/>
    </location>
</feature>
<dbReference type="EMBL" id="CP157948">
    <property type="protein sequence ID" value="XBS91101.1"/>
    <property type="molecule type" value="Genomic_DNA"/>
</dbReference>
<evidence type="ECO:0000256" key="1">
    <source>
        <dbReference type="ARBA" id="ARBA00022490"/>
    </source>
</evidence>
<dbReference type="RefSeq" id="WP_007804614.1">
    <property type="nucleotide sequence ID" value="NZ_CP157948.1"/>
</dbReference>
<evidence type="ECO:0000256" key="3">
    <source>
        <dbReference type="SAM" id="SignalP"/>
    </source>
</evidence>
<dbReference type="AlphaFoldDB" id="A0AAU7QNM3"/>
<dbReference type="InterPro" id="IPR010994">
    <property type="entry name" value="RuvA_2-like"/>
</dbReference>
<dbReference type="Pfam" id="PF12836">
    <property type="entry name" value="HHH_3"/>
    <property type="match status" value="1"/>
</dbReference>
<dbReference type="PANTHER" id="PTHR21180:SF32">
    <property type="entry name" value="ENDONUCLEASE_EXONUCLEASE_PHOSPHATASE FAMILY DOMAIN-CONTAINING PROTEIN 1"/>
    <property type="match status" value="1"/>
</dbReference>
<dbReference type="SMART" id="SM00278">
    <property type="entry name" value="HhH1"/>
    <property type="match status" value="2"/>
</dbReference>
<dbReference type="NCBIfam" id="TIGR00426">
    <property type="entry name" value="competence protein ComEA helix-hairpin-helix repeat region"/>
    <property type="match status" value="1"/>
</dbReference>
<feature type="signal peptide" evidence="3">
    <location>
        <begin position="1"/>
        <end position="22"/>
    </location>
</feature>
<keyword evidence="3" id="KW-0732">Signal</keyword>
<reference evidence="5" key="1">
    <citation type="submission" date="2024-06" db="EMBL/GenBank/DDBJ databases">
        <authorList>
            <person name="Sun Y."/>
        </authorList>
    </citation>
    <scope>NUCLEOTIDE SEQUENCE</scope>
    <source>
        <strain evidence="5">IGA1.0</strain>
    </source>
</reference>
<feature type="domain" description="Helix-hairpin-helix DNA-binding motif class 1" evidence="4">
    <location>
        <begin position="65"/>
        <end position="84"/>
    </location>
</feature>
<accession>A0AAU7QNM3</accession>
<protein>
    <submittedName>
        <fullName evidence="5">Helix-hairpin-helix domain-containing protein</fullName>
    </submittedName>
</protein>
<organism evidence="5">
    <name type="scientific">Rhodanobacter sp. IGA1.0</name>
    <dbReference type="NCBI Taxonomy" id="3158582"/>
    <lineage>
        <taxon>Bacteria</taxon>
        <taxon>Pseudomonadati</taxon>
        <taxon>Pseudomonadota</taxon>
        <taxon>Gammaproteobacteria</taxon>
        <taxon>Lysobacterales</taxon>
        <taxon>Rhodanobacteraceae</taxon>
        <taxon>Rhodanobacter</taxon>
    </lineage>
</organism>
<dbReference type="InterPro" id="IPR004509">
    <property type="entry name" value="Competence_ComEA_HhH"/>
</dbReference>
<dbReference type="GO" id="GO:0006281">
    <property type="term" value="P:DNA repair"/>
    <property type="evidence" value="ECO:0007669"/>
    <property type="project" value="InterPro"/>
</dbReference>
<dbReference type="InterPro" id="IPR051675">
    <property type="entry name" value="Endo/Exo/Phosphatase_dom_1"/>
</dbReference>
<feature type="domain" description="Helix-hairpin-helix DNA-binding motif class 1" evidence="4">
    <location>
        <begin position="35"/>
        <end position="54"/>
    </location>
</feature>
<gene>
    <name evidence="5" type="ORF">ABNK63_05545</name>
</gene>
<evidence type="ECO:0000259" key="4">
    <source>
        <dbReference type="SMART" id="SM00278"/>
    </source>
</evidence>
<proteinExistence type="predicted"/>
<evidence type="ECO:0000313" key="5">
    <source>
        <dbReference type="EMBL" id="XBS91101.1"/>
    </source>
</evidence>